<dbReference type="Proteomes" id="UP001140206">
    <property type="component" value="Chromosome 5"/>
</dbReference>
<dbReference type="AlphaFoldDB" id="A0AAV8CIU0"/>
<evidence type="ECO:0000313" key="2">
    <source>
        <dbReference type="EMBL" id="KAJ4755758.1"/>
    </source>
</evidence>
<keyword evidence="1" id="KW-0472">Membrane</keyword>
<evidence type="ECO:0000313" key="3">
    <source>
        <dbReference type="Proteomes" id="UP001140206"/>
    </source>
</evidence>
<name>A0AAV8CIU0_9POAL</name>
<proteinExistence type="predicted"/>
<organism evidence="2 3">
    <name type="scientific">Rhynchospora pubera</name>
    <dbReference type="NCBI Taxonomy" id="906938"/>
    <lineage>
        <taxon>Eukaryota</taxon>
        <taxon>Viridiplantae</taxon>
        <taxon>Streptophyta</taxon>
        <taxon>Embryophyta</taxon>
        <taxon>Tracheophyta</taxon>
        <taxon>Spermatophyta</taxon>
        <taxon>Magnoliopsida</taxon>
        <taxon>Liliopsida</taxon>
        <taxon>Poales</taxon>
        <taxon>Cyperaceae</taxon>
        <taxon>Cyperoideae</taxon>
        <taxon>Rhynchosporeae</taxon>
        <taxon>Rhynchospora</taxon>
    </lineage>
</organism>
<dbReference type="PANTHER" id="PTHR34262:SF1">
    <property type="entry name" value="TRANSMEMBRANE PROTEIN 220"/>
    <property type="match status" value="1"/>
</dbReference>
<dbReference type="EMBL" id="JAMFTS010000005">
    <property type="protein sequence ID" value="KAJ4755758.1"/>
    <property type="molecule type" value="Genomic_DNA"/>
</dbReference>
<dbReference type="Pfam" id="PF15071">
    <property type="entry name" value="TMEM220"/>
    <property type="match status" value="1"/>
</dbReference>
<dbReference type="InterPro" id="IPR029377">
    <property type="entry name" value="TMEM220"/>
</dbReference>
<feature type="transmembrane region" description="Helical" evidence="1">
    <location>
        <begin position="36"/>
        <end position="55"/>
    </location>
</feature>
<dbReference type="PANTHER" id="PTHR34262">
    <property type="entry name" value="TRANSMEMBRANE PROTEIN 220"/>
    <property type="match status" value="1"/>
</dbReference>
<reference evidence="2" key="1">
    <citation type="submission" date="2022-08" db="EMBL/GenBank/DDBJ databases">
        <authorList>
            <person name="Marques A."/>
        </authorList>
    </citation>
    <scope>NUCLEOTIDE SEQUENCE</scope>
    <source>
        <strain evidence="2">RhyPub2mFocal</strain>
        <tissue evidence="2">Leaves</tissue>
    </source>
</reference>
<protein>
    <submittedName>
        <fullName evidence="2">Transmembrane protein 220</fullName>
    </submittedName>
</protein>
<comment type="caution">
    <text evidence="2">The sequence shown here is derived from an EMBL/GenBank/DDBJ whole genome shotgun (WGS) entry which is preliminary data.</text>
</comment>
<feature type="transmembrane region" description="Helical" evidence="1">
    <location>
        <begin position="171"/>
        <end position="191"/>
    </location>
</feature>
<feature type="transmembrane region" description="Helical" evidence="1">
    <location>
        <begin position="90"/>
        <end position="113"/>
    </location>
</feature>
<accession>A0AAV8CIU0</accession>
<sequence>MFSALKHHLWRSKKREKEEIGKQNRKIAMAKNRSRIFSSCSLLMSLLFFYSALVQFNDPDWYFWLPLYSSAFLVNLLNMRIPTKSKTLTLVARLTLVGGNLLFVKVVIEALVLSGFSAFWSMDMRERVVREKVGSGLVVLSMLLHLKASSTTSTNQAKFSKRNQVSALPEAGMALLAVLSYGLSIYAFGFINKEEMKFS</sequence>
<evidence type="ECO:0000256" key="1">
    <source>
        <dbReference type="SAM" id="Phobius"/>
    </source>
</evidence>
<feature type="transmembrane region" description="Helical" evidence="1">
    <location>
        <begin position="61"/>
        <end position="78"/>
    </location>
</feature>
<keyword evidence="1 2" id="KW-0812">Transmembrane</keyword>
<keyword evidence="3" id="KW-1185">Reference proteome</keyword>
<gene>
    <name evidence="2" type="ORF">LUZ62_090163</name>
</gene>
<keyword evidence="1" id="KW-1133">Transmembrane helix</keyword>